<dbReference type="Gene3D" id="1.20.1250.20">
    <property type="entry name" value="MFS general substrate transporter like domains"/>
    <property type="match status" value="2"/>
</dbReference>
<evidence type="ECO:0000256" key="4">
    <source>
        <dbReference type="ARBA" id="ARBA00022989"/>
    </source>
</evidence>
<evidence type="ECO:0000256" key="3">
    <source>
        <dbReference type="ARBA" id="ARBA00022692"/>
    </source>
</evidence>
<name>A0A2N9J1G8_FAGSY</name>
<dbReference type="SUPFAM" id="SSF103473">
    <property type="entry name" value="MFS general substrate transporter"/>
    <property type="match status" value="2"/>
</dbReference>
<organism evidence="8">
    <name type="scientific">Fagus sylvatica</name>
    <name type="common">Beechnut</name>
    <dbReference type="NCBI Taxonomy" id="28930"/>
    <lineage>
        <taxon>Eukaryota</taxon>
        <taxon>Viridiplantae</taxon>
        <taxon>Streptophyta</taxon>
        <taxon>Embryophyta</taxon>
        <taxon>Tracheophyta</taxon>
        <taxon>Spermatophyta</taxon>
        <taxon>Magnoliopsida</taxon>
        <taxon>eudicotyledons</taxon>
        <taxon>Gunneridae</taxon>
        <taxon>Pentapetalae</taxon>
        <taxon>rosids</taxon>
        <taxon>fabids</taxon>
        <taxon>Fagales</taxon>
        <taxon>Fagaceae</taxon>
        <taxon>Fagus</taxon>
    </lineage>
</organism>
<proteinExistence type="inferred from homology"/>
<keyword evidence="5 7" id="KW-0472">Membrane</keyword>
<accession>A0A2N9J1G8</accession>
<reference evidence="8" key="1">
    <citation type="submission" date="2018-02" db="EMBL/GenBank/DDBJ databases">
        <authorList>
            <person name="Cohen D.B."/>
            <person name="Kent A.D."/>
        </authorList>
    </citation>
    <scope>NUCLEOTIDE SEQUENCE</scope>
</reference>
<dbReference type="AlphaFoldDB" id="A0A2N9J1G8"/>
<gene>
    <name evidence="8" type="ORF">FSB_LOCUS59268</name>
</gene>
<feature type="transmembrane region" description="Helical" evidence="7">
    <location>
        <begin position="377"/>
        <end position="396"/>
    </location>
</feature>
<keyword evidence="3 7" id="KW-0812">Transmembrane</keyword>
<feature type="transmembrane region" description="Helical" evidence="7">
    <location>
        <begin position="158"/>
        <end position="177"/>
    </location>
</feature>
<evidence type="ECO:0000256" key="7">
    <source>
        <dbReference type="SAM" id="Phobius"/>
    </source>
</evidence>
<dbReference type="PANTHER" id="PTHR11654">
    <property type="entry name" value="OLIGOPEPTIDE TRANSPORTER-RELATED"/>
    <property type="match status" value="1"/>
</dbReference>
<feature type="region of interest" description="Disordered" evidence="6">
    <location>
        <begin position="508"/>
        <end position="527"/>
    </location>
</feature>
<evidence type="ECO:0000256" key="2">
    <source>
        <dbReference type="ARBA" id="ARBA00005982"/>
    </source>
</evidence>
<evidence type="ECO:0000313" key="8">
    <source>
        <dbReference type="EMBL" id="SPD31386.1"/>
    </source>
</evidence>
<dbReference type="InterPro" id="IPR000109">
    <property type="entry name" value="POT_fam"/>
</dbReference>
<dbReference type="GO" id="GO:0016020">
    <property type="term" value="C:membrane"/>
    <property type="evidence" value="ECO:0007669"/>
    <property type="project" value="UniProtKB-SubCell"/>
</dbReference>
<comment type="subcellular location">
    <subcellularLocation>
        <location evidence="1">Membrane</location>
        <topology evidence="1">Multi-pass membrane protein</topology>
    </subcellularLocation>
</comment>
<evidence type="ECO:0000256" key="6">
    <source>
        <dbReference type="SAM" id="MobiDB-lite"/>
    </source>
</evidence>
<dbReference type="GO" id="GO:0022857">
    <property type="term" value="F:transmembrane transporter activity"/>
    <property type="evidence" value="ECO:0007669"/>
    <property type="project" value="InterPro"/>
</dbReference>
<feature type="region of interest" description="Disordered" evidence="6">
    <location>
        <begin position="416"/>
        <end position="436"/>
    </location>
</feature>
<sequence length="532" mass="58669">MPFIIVNESFEKVASYGLMPNMIFYLMEGYQMQVVSATNILFLWSATSNTMAIFGAFLSDSYLGRFRVISLGSISSLLGMTILWLTAMIPQLKPPSCESQQVCESATAAQLALLLSSFGLISIGAGCIRPCSIAFGADQLDNKENPNNERLLASFFNWYYASIGVSTVLALTLIVYIQDNLGWMVGFGVPVILMIISTLIFLAGRSLYVKVKPSKSLFTGFAQVVVVAFKNRKLSLPQSNSDQYCHSHDSNFLVPTDNLRCLNKACMIRDRERDLNTDESASDSWSLCTVEQVESLKALLRVIPMCIGSGSNNIITEAIRRRIAIEEGFVDSPNAVIDMSALWLVPQFALLGLAEAFNAIGQIEFYYSQLPKSMSSIAVAIFTLGTAVANLVGSLLEARDITREAMQVDMDEAMQVDTDEEISRKRKKTSTLSPDRATERVNFSQNAFVFSSSLVICLCLVISTSSHPSSPGALRFNDFYFHSQSQAKENFDDRTAEKAGLRTVLKESKKGHLEGSRWLGQQENAPSPCKLL</sequence>
<feature type="transmembrane region" description="Helical" evidence="7">
    <location>
        <begin position="34"/>
        <end position="57"/>
    </location>
</feature>
<evidence type="ECO:0000256" key="5">
    <source>
        <dbReference type="ARBA" id="ARBA00023136"/>
    </source>
</evidence>
<feature type="transmembrane region" description="Helical" evidence="7">
    <location>
        <begin position="69"/>
        <end position="89"/>
    </location>
</feature>
<protein>
    <submittedName>
        <fullName evidence="8">Uncharacterized protein</fullName>
    </submittedName>
</protein>
<comment type="similarity">
    <text evidence="2">Belongs to the major facilitator superfamily. Proton-dependent oligopeptide transporter (POT/PTR) (TC 2.A.17) family.</text>
</comment>
<evidence type="ECO:0000256" key="1">
    <source>
        <dbReference type="ARBA" id="ARBA00004141"/>
    </source>
</evidence>
<feature type="transmembrane region" description="Helical" evidence="7">
    <location>
        <begin position="183"/>
        <end position="204"/>
    </location>
</feature>
<dbReference type="InterPro" id="IPR036259">
    <property type="entry name" value="MFS_trans_sf"/>
</dbReference>
<feature type="transmembrane region" description="Helical" evidence="7">
    <location>
        <begin position="109"/>
        <end position="137"/>
    </location>
</feature>
<dbReference type="Pfam" id="PF00854">
    <property type="entry name" value="PTR2"/>
    <property type="match status" value="2"/>
</dbReference>
<keyword evidence="4 7" id="KW-1133">Transmembrane helix</keyword>
<dbReference type="EMBL" id="OIVN01006359">
    <property type="protein sequence ID" value="SPD31386.1"/>
    <property type="molecule type" value="Genomic_DNA"/>
</dbReference>